<keyword evidence="1" id="KW-0805">Transcription regulation</keyword>
<keyword evidence="3" id="KW-0804">Transcription</keyword>
<sequence>MKNRLSIRKLKNCEHIAGKGLVNLKPHTHKSFTVVYIEKGSLFISLNYAQKLVSSGTVIVLPPNNAISMSAKSEYEYHSLSVHELMCEKLCKYIGNVPFVFMDDGSIADFFRIYDSFTDDDSLTDFIIGIIGEKTAPSAAGLQNVNLVRLAAGFIENHVKDELCVKDVADSLKVSTGYLSRIFKKIMHITPKQYLIQCRLREAKKELEKESSDVEIAYELGFASQSHMCTVFKGYMGISVGDYRDILKNR</sequence>
<dbReference type="Pfam" id="PF02311">
    <property type="entry name" value="AraC_binding"/>
    <property type="match status" value="1"/>
</dbReference>
<dbReference type="PROSITE" id="PS01124">
    <property type="entry name" value="HTH_ARAC_FAMILY_2"/>
    <property type="match status" value="1"/>
</dbReference>
<name>A0ABS7DGM8_9GAMM</name>
<feature type="domain" description="HTH araC/xylS-type" evidence="4">
    <location>
        <begin position="149"/>
        <end position="246"/>
    </location>
</feature>
<evidence type="ECO:0000256" key="2">
    <source>
        <dbReference type="ARBA" id="ARBA00023125"/>
    </source>
</evidence>
<evidence type="ECO:0000313" key="5">
    <source>
        <dbReference type="EMBL" id="MBW7570439.1"/>
    </source>
</evidence>
<dbReference type="EMBL" id="JAGFNY010000017">
    <property type="protein sequence ID" value="MBW7570439.1"/>
    <property type="molecule type" value="Genomic_DNA"/>
</dbReference>
<dbReference type="PANTHER" id="PTHR43280">
    <property type="entry name" value="ARAC-FAMILY TRANSCRIPTIONAL REGULATOR"/>
    <property type="match status" value="1"/>
</dbReference>
<dbReference type="SUPFAM" id="SSF46689">
    <property type="entry name" value="Homeodomain-like"/>
    <property type="match status" value="2"/>
</dbReference>
<dbReference type="PANTHER" id="PTHR43280:SF2">
    <property type="entry name" value="HTH-TYPE TRANSCRIPTIONAL REGULATOR EXSA"/>
    <property type="match status" value="1"/>
</dbReference>
<evidence type="ECO:0000259" key="4">
    <source>
        <dbReference type="PROSITE" id="PS01124"/>
    </source>
</evidence>
<dbReference type="Gene3D" id="1.10.10.60">
    <property type="entry name" value="Homeodomain-like"/>
    <property type="match status" value="2"/>
</dbReference>
<dbReference type="InterPro" id="IPR037923">
    <property type="entry name" value="HTH-like"/>
</dbReference>
<dbReference type="Proteomes" id="UP000731465">
    <property type="component" value="Unassembled WGS sequence"/>
</dbReference>
<accession>A0ABS7DGM8</accession>
<dbReference type="RefSeq" id="WP_219937662.1">
    <property type="nucleotide sequence ID" value="NZ_JAGFNY010000017.1"/>
</dbReference>
<protein>
    <submittedName>
        <fullName evidence="5">Helix-turn-helix transcriptional regulator</fullName>
    </submittedName>
</protein>
<dbReference type="Pfam" id="PF12833">
    <property type="entry name" value="HTH_18"/>
    <property type="match status" value="1"/>
</dbReference>
<dbReference type="InterPro" id="IPR003313">
    <property type="entry name" value="AraC-bd"/>
</dbReference>
<evidence type="ECO:0000256" key="3">
    <source>
        <dbReference type="ARBA" id="ARBA00023163"/>
    </source>
</evidence>
<evidence type="ECO:0000313" key="6">
    <source>
        <dbReference type="Proteomes" id="UP000731465"/>
    </source>
</evidence>
<organism evidence="5 6">
    <name type="scientific">Succinivibrio faecicola</name>
    <dbReference type="NCBI Taxonomy" id="2820300"/>
    <lineage>
        <taxon>Bacteria</taxon>
        <taxon>Pseudomonadati</taxon>
        <taxon>Pseudomonadota</taxon>
        <taxon>Gammaproteobacteria</taxon>
        <taxon>Aeromonadales</taxon>
        <taxon>Succinivibrionaceae</taxon>
        <taxon>Succinivibrio</taxon>
    </lineage>
</organism>
<keyword evidence="6" id="KW-1185">Reference proteome</keyword>
<dbReference type="InterPro" id="IPR018060">
    <property type="entry name" value="HTH_AraC"/>
</dbReference>
<reference evidence="5 6" key="1">
    <citation type="submission" date="2021-03" db="EMBL/GenBank/DDBJ databases">
        <title>Succinivibrio sp. nov. isolated from feces of cow.</title>
        <authorList>
            <person name="Choi J.-Y."/>
        </authorList>
    </citation>
    <scope>NUCLEOTIDE SEQUENCE [LARGE SCALE GENOMIC DNA]</scope>
    <source>
        <strain evidence="5 6">AGMB01872</strain>
    </source>
</reference>
<evidence type="ECO:0000256" key="1">
    <source>
        <dbReference type="ARBA" id="ARBA00023015"/>
    </source>
</evidence>
<keyword evidence="2" id="KW-0238">DNA-binding</keyword>
<dbReference type="InterPro" id="IPR009057">
    <property type="entry name" value="Homeodomain-like_sf"/>
</dbReference>
<proteinExistence type="predicted"/>
<dbReference type="SMART" id="SM00342">
    <property type="entry name" value="HTH_ARAC"/>
    <property type="match status" value="1"/>
</dbReference>
<gene>
    <name evidence="5" type="ORF">J5V48_05960</name>
</gene>
<comment type="caution">
    <text evidence="5">The sequence shown here is derived from an EMBL/GenBank/DDBJ whole genome shotgun (WGS) entry which is preliminary data.</text>
</comment>
<dbReference type="SUPFAM" id="SSF51215">
    <property type="entry name" value="Regulatory protein AraC"/>
    <property type="match status" value="1"/>
</dbReference>